<organism evidence="2 3">
    <name type="scientific">Riccia fluitans</name>
    <dbReference type="NCBI Taxonomy" id="41844"/>
    <lineage>
        <taxon>Eukaryota</taxon>
        <taxon>Viridiplantae</taxon>
        <taxon>Streptophyta</taxon>
        <taxon>Embryophyta</taxon>
        <taxon>Marchantiophyta</taxon>
        <taxon>Marchantiopsida</taxon>
        <taxon>Marchantiidae</taxon>
        <taxon>Marchantiales</taxon>
        <taxon>Ricciaceae</taxon>
        <taxon>Riccia</taxon>
    </lineage>
</organism>
<gene>
    <name evidence="2" type="ORF">R1flu_014510</name>
</gene>
<dbReference type="AlphaFoldDB" id="A0ABD1YGA6"/>
<name>A0ABD1YGA6_9MARC</name>
<protein>
    <submittedName>
        <fullName evidence="2">Uncharacterized protein</fullName>
    </submittedName>
</protein>
<keyword evidence="3" id="KW-1185">Reference proteome</keyword>
<sequence length="110" mass="12306">MTEGRDESVEGEDNAAPAEVKSAPDVLQCGIGTEVVIINSWYDRSARPLLLVRQECGSRKMMLLQRRAPPHNYLERASLQFYLLLMPALSSVLLQLRSLPPFAILHCISL</sequence>
<evidence type="ECO:0000313" key="3">
    <source>
        <dbReference type="Proteomes" id="UP001605036"/>
    </source>
</evidence>
<evidence type="ECO:0000256" key="1">
    <source>
        <dbReference type="SAM" id="MobiDB-lite"/>
    </source>
</evidence>
<reference evidence="2 3" key="1">
    <citation type="submission" date="2024-09" db="EMBL/GenBank/DDBJ databases">
        <title>Chromosome-scale assembly of Riccia fluitans.</title>
        <authorList>
            <person name="Paukszto L."/>
            <person name="Sawicki J."/>
            <person name="Karawczyk K."/>
            <person name="Piernik-Szablinska J."/>
            <person name="Szczecinska M."/>
            <person name="Mazdziarz M."/>
        </authorList>
    </citation>
    <scope>NUCLEOTIDE SEQUENCE [LARGE SCALE GENOMIC DNA]</scope>
    <source>
        <strain evidence="2">Rf_01</strain>
        <tissue evidence="2">Aerial parts of the thallus</tissue>
    </source>
</reference>
<proteinExistence type="predicted"/>
<feature type="region of interest" description="Disordered" evidence="1">
    <location>
        <begin position="1"/>
        <end position="21"/>
    </location>
</feature>
<dbReference type="Proteomes" id="UP001605036">
    <property type="component" value="Unassembled WGS sequence"/>
</dbReference>
<dbReference type="EMBL" id="JBHFFA010000004">
    <property type="protein sequence ID" value="KAL2629824.1"/>
    <property type="molecule type" value="Genomic_DNA"/>
</dbReference>
<accession>A0ABD1YGA6</accession>
<comment type="caution">
    <text evidence="2">The sequence shown here is derived from an EMBL/GenBank/DDBJ whole genome shotgun (WGS) entry which is preliminary data.</text>
</comment>
<evidence type="ECO:0000313" key="2">
    <source>
        <dbReference type="EMBL" id="KAL2629824.1"/>
    </source>
</evidence>